<dbReference type="Gene3D" id="3.90.1150.80">
    <property type="match status" value="1"/>
</dbReference>
<feature type="coiled-coil region" evidence="3">
    <location>
        <begin position="297"/>
        <end position="332"/>
    </location>
</feature>
<name>S3D4L9_OPHP1</name>
<comment type="subcellular location">
    <subcellularLocation>
        <location evidence="1">Nucleus</location>
    </subcellularLocation>
</comment>
<evidence type="ECO:0000259" key="5">
    <source>
        <dbReference type="Pfam" id="PF12539"/>
    </source>
</evidence>
<feature type="compositionally biased region" description="Acidic residues" evidence="4">
    <location>
        <begin position="215"/>
        <end position="224"/>
    </location>
</feature>
<dbReference type="STRING" id="1262450.S3D4L9"/>
<dbReference type="GO" id="GO:0072686">
    <property type="term" value="C:mitotic spindle"/>
    <property type="evidence" value="ECO:0007669"/>
    <property type="project" value="TreeGrafter"/>
</dbReference>
<dbReference type="GO" id="GO:0033551">
    <property type="term" value="C:monopolin complex"/>
    <property type="evidence" value="ECO:0007669"/>
    <property type="project" value="InterPro"/>
</dbReference>
<dbReference type="InterPro" id="IPR020981">
    <property type="entry name" value="Csm1/Pcs1_C"/>
</dbReference>
<dbReference type="GO" id="GO:0034506">
    <property type="term" value="C:chromosome, centromeric core domain"/>
    <property type="evidence" value="ECO:0007669"/>
    <property type="project" value="TreeGrafter"/>
</dbReference>
<evidence type="ECO:0000313" key="7">
    <source>
        <dbReference type="Proteomes" id="UP000016923"/>
    </source>
</evidence>
<dbReference type="GO" id="GO:0006355">
    <property type="term" value="P:regulation of DNA-templated transcription"/>
    <property type="evidence" value="ECO:0007669"/>
    <property type="project" value="InterPro"/>
</dbReference>
<feature type="compositionally biased region" description="Basic and acidic residues" evidence="4">
    <location>
        <begin position="242"/>
        <end position="254"/>
    </location>
</feature>
<keyword evidence="7" id="KW-1185">Reference proteome</keyword>
<feature type="compositionally biased region" description="Acidic residues" evidence="4">
    <location>
        <begin position="99"/>
        <end position="108"/>
    </location>
</feature>
<dbReference type="GO" id="GO:1990644">
    <property type="term" value="F:microtubule site clamp"/>
    <property type="evidence" value="ECO:0007669"/>
    <property type="project" value="TreeGrafter"/>
</dbReference>
<sequence length="560" mass="59574">MARTKAPSNLLGLVDSDSEDDLGGFKNTATNAKVTAKPTKPTTSSSIRDMPAAKRGRPAAATAAANKVTKPAQKKAAAKPRAGGRGGAAAAAALKAAEAEEDNDDDDAANTTTSSADSRGRPALADRTNELAEAEPEPAPKEKAKPRGRPGRKPAAANTATETDDSIMEEAPTVAAPKKRGRGRPKASDENNDPVAAAKPAKKGRAAAVAKETTEDVSMEEEGDEPQKDTTVEPAVEMEAETAEKRDTATDDTAHNTFQSPLRRNKTQLLAAAASPARPRGSTAATATDDASVRRRLGELTKKYDTLEARYRDLKEIGVKEAERNFDRLKKQGEERAKTSNDLIASLKAELATYRDLAKEGARAKREWDASEARAVDLQAQLCELKTALGNAKAESKTLSTKLAAARTTNDASLSAGVIPGSAMKSSIAGKSSSAPANASTRAAVEAMHASTQISQLKEDLYGDLTGLLVRSAKRDGSREMYDCIQTGRNGSLHFKLCIDDEASTDGEDAQFVYTPQLDPSRDAALVEMLPDYLVEEISFPRMQAAKFYKRVMQSLTEEL</sequence>
<reference evidence="6 7" key="1">
    <citation type="journal article" date="2013" name="BMC Genomics">
        <title>The genome and transcriptome of the pine saprophyte Ophiostoma piceae, and a comparison with the bark beetle-associated pine pathogen Grosmannia clavigera.</title>
        <authorList>
            <person name="Haridas S."/>
            <person name="Wang Y."/>
            <person name="Lim L."/>
            <person name="Massoumi Alamouti S."/>
            <person name="Jackman S."/>
            <person name="Docking R."/>
            <person name="Robertson G."/>
            <person name="Birol I."/>
            <person name="Bohlmann J."/>
            <person name="Breuil C."/>
        </authorList>
    </citation>
    <scope>NUCLEOTIDE SEQUENCE [LARGE SCALE GENOMIC DNA]</scope>
    <source>
        <strain evidence="6 7">UAMH 11346</strain>
    </source>
</reference>
<feature type="compositionally biased region" description="Low complexity" evidence="4">
    <location>
        <begin position="58"/>
        <end position="71"/>
    </location>
</feature>
<dbReference type="AlphaFoldDB" id="S3D4L9"/>
<dbReference type="OMA" id="SDNLYDC"/>
<accession>S3D4L9</accession>
<feature type="compositionally biased region" description="Low complexity" evidence="4">
    <location>
        <begin position="271"/>
        <end position="290"/>
    </location>
</feature>
<dbReference type="CDD" id="cd23787">
    <property type="entry name" value="RWD_CSM1"/>
    <property type="match status" value="1"/>
</dbReference>
<dbReference type="FunFam" id="3.90.1150.80:FF:000001">
    <property type="entry name" value="Chromosome segregation protein (Pcs1)"/>
    <property type="match status" value="1"/>
</dbReference>
<evidence type="ECO:0000313" key="6">
    <source>
        <dbReference type="EMBL" id="EPE08335.1"/>
    </source>
</evidence>
<dbReference type="EMBL" id="KE148149">
    <property type="protein sequence ID" value="EPE08335.1"/>
    <property type="molecule type" value="Genomic_DNA"/>
</dbReference>
<gene>
    <name evidence="6" type="ORF">F503_01118</name>
</gene>
<evidence type="ECO:0000256" key="3">
    <source>
        <dbReference type="SAM" id="Coils"/>
    </source>
</evidence>
<dbReference type="OrthoDB" id="2431049at2759"/>
<proteinExistence type="predicted"/>
<dbReference type="InterPro" id="IPR038608">
    <property type="entry name" value="Csm1/Pcs1_C_sf"/>
</dbReference>
<feature type="compositionally biased region" description="Low complexity" evidence="4">
    <location>
        <begin position="26"/>
        <end position="43"/>
    </location>
</feature>
<dbReference type="Pfam" id="PF12539">
    <property type="entry name" value="Csm1"/>
    <property type="match status" value="1"/>
</dbReference>
<protein>
    <submittedName>
        <fullName evidence="6">Chromosome segregation protein</fullName>
    </submittedName>
</protein>
<dbReference type="GO" id="GO:0051315">
    <property type="term" value="P:attachment of mitotic spindle microtubules to kinetochore"/>
    <property type="evidence" value="ECO:0007669"/>
    <property type="project" value="TreeGrafter"/>
</dbReference>
<dbReference type="InterPro" id="IPR040349">
    <property type="entry name" value="Csm1/Pcs1"/>
</dbReference>
<feature type="region of interest" description="Disordered" evidence="4">
    <location>
        <begin position="1"/>
        <end position="290"/>
    </location>
</feature>
<dbReference type="PROSITE" id="PS00354">
    <property type="entry name" value="HMGI_Y"/>
    <property type="match status" value="1"/>
</dbReference>
<dbReference type="PANTHER" id="PTHR28006:SF1">
    <property type="entry name" value="MONOPOLIN COMPLEX SUBUNIT CSM1"/>
    <property type="match status" value="1"/>
</dbReference>
<dbReference type="eggNOG" id="ENOG502SC4G">
    <property type="taxonomic scope" value="Eukaryota"/>
</dbReference>
<dbReference type="GO" id="GO:0045144">
    <property type="term" value="P:meiotic sister chromatid segregation"/>
    <property type="evidence" value="ECO:0007669"/>
    <property type="project" value="TreeGrafter"/>
</dbReference>
<evidence type="ECO:0000256" key="2">
    <source>
        <dbReference type="ARBA" id="ARBA00023242"/>
    </source>
</evidence>
<keyword evidence="3" id="KW-0175">Coiled coil</keyword>
<dbReference type="Proteomes" id="UP000016923">
    <property type="component" value="Unassembled WGS sequence"/>
</dbReference>
<dbReference type="GO" id="GO:0005730">
    <property type="term" value="C:nucleolus"/>
    <property type="evidence" value="ECO:0007669"/>
    <property type="project" value="TreeGrafter"/>
</dbReference>
<dbReference type="HOGENOM" id="CLU_029214_1_0_1"/>
<organism evidence="6 7">
    <name type="scientific">Ophiostoma piceae (strain UAMH 11346)</name>
    <name type="common">Sap stain fungus</name>
    <dbReference type="NCBI Taxonomy" id="1262450"/>
    <lineage>
        <taxon>Eukaryota</taxon>
        <taxon>Fungi</taxon>
        <taxon>Dikarya</taxon>
        <taxon>Ascomycota</taxon>
        <taxon>Pezizomycotina</taxon>
        <taxon>Sordariomycetes</taxon>
        <taxon>Sordariomycetidae</taxon>
        <taxon>Ophiostomatales</taxon>
        <taxon>Ophiostomataceae</taxon>
        <taxon>Ophiostoma</taxon>
    </lineage>
</organism>
<dbReference type="VEuPathDB" id="FungiDB:F503_01118"/>
<dbReference type="InterPro" id="IPR000637">
    <property type="entry name" value="HMGI/Y_DNA-bd_CS"/>
</dbReference>
<keyword evidence="2" id="KW-0539">Nucleus</keyword>
<evidence type="ECO:0000256" key="1">
    <source>
        <dbReference type="ARBA" id="ARBA00004123"/>
    </source>
</evidence>
<evidence type="ECO:0000256" key="4">
    <source>
        <dbReference type="SAM" id="MobiDB-lite"/>
    </source>
</evidence>
<feature type="domain" description="Monopolin complex subunit Csm1/Pcs1 C-terminal" evidence="5">
    <location>
        <begin position="456"/>
        <end position="542"/>
    </location>
</feature>
<dbReference type="PANTHER" id="PTHR28006">
    <property type="entry name" value="MONOPOLIN COMPLEX SUBUNIT CSM1"/>
    <property type="match status" value="1"/>
</dbReference>